<evidence type="ECO:0000256" key="1">
    <source>
        <dbReference type="SAM" id="Phobius"/>
    </source>
</evidence>
<gene>
    <name evidence="2" type="ORF">JF543_13180</name>
</gene>
<evidence type="ECO:0000313" key="2">
    <source>
        <dbReference type="EMBL" id="MBN8206905.1"/>
    </source>
</evidence>
<keyword evidence="1" id="KW-1133">Transmembrane helix</keyword>
<feature type="transmembrane region" description="Helical" evidence="1">
    <location>
        <begin position="35"/>
        <end position="58"/>
    </location>
</feature>
<proteinExistence type="predicted"/>
<accession>A0A939DX30</accession>
<feature type="transmembrane region" description="Helical" evidence="1">
    <location>
        <begin position="138"/>
        <end position="158"/>
    </location>
</feature>
<reference evidence="2" key="1">
    <citation type="submission" date="2020-12" db="EMBL/GenBank/DDBJ databases">
        <title>PHA producing bacteria isolated from mangrove.</title>
        <authorList>
            <person name="Zheng W."/>
            <person name="Yu S."/>
            <person name="Huang Y."/>
        </authorList>
    </citation>
    <scope>NUCLEOTIDE SEQUENCE</scope>
    <source>
        <strain evidence="2">GN8-5</strain>
    </source>
</reference>
<dbReference type="EMBL" id="JAEMWU010000003">
    <property type="protein sequence ID" value="MBN8206905.1"/>
    <property type="molecule type" value="Genomic_DNA"/>
</dbReference>
<evidence type="ECO:0000313" key="3">
    <source>
        <dbReference type="Proteomes" id="UP000664385"/>
    </source>
</evidence>
<keyword evidence="1" id="KW-0812">Transmembrane</keyword>
<dbReference type="Proteomes" id="UP000664385">
    <property type="component" value="Unassembled WGS sequence"/>
</dbReference>
<protein>
    <submittedName>
        <fullName evidence="2">Uncharacterized protein</fullName>
    </submittedName>
</protein>
<dbReference type="RefSeq" id="WP_206824740.1">
    <property type="nucleotide sequence ID" value="NZ_JAEMWU010000003.1"/>
</dbReference>
<feature type="transmembrane region" description="Helical" evidence="1">
    <location>
        <begin position="165"/>
        <end position="185"/>
    </location>
</feature>
<keyword evidence="1" id="KW-0472">Membrane</keyword>
<dbReference type="AlphaFoldDB" id="A0A939DX30"/>
<organism evidence="2 3">
    <name type="scientific">Microbacterium esteraromaticum</name>
    <dbReference type="NCBI Taxonomy" id="57043"/>
    <lineage>
        <taxon>Bacteria</taxon>
        <taxon>Bacillati</taxon>
        <taxon>Actinomycetota</taxon>
        <taxon>Actinomycetes</taxon>
        <taxon>Micrococcales</taxon>
        <taxon>Microbacteriaceae</taxon>
        <taxon>Microbacterium</taxon>
    </lineage>
</organism>
<name>A0A939DX30_9MICO</name>
<sequence length="228" mass="23966">MTTPDDTSDDDAALSPERMLSLVHRQQQQVAARTAAFTPWILAAWGVAWLAGFLVLWADARQHPDEPLPSLAAGVTFAALLIAAGVLSTVLGALSGRGLRGTHQAAFVGIVYGNTWWVGGIVLFVIGQALAAHGMSDALLVVFYPSVFIFFSGIMYLMAGVIWNAAPMLALGIWSVILAAVGASLQHPTAFLVYAIAGGGAFLVVAAWSAWWRRGARRSLAQAGAHGA</sequence>
<comment type="caution">
    <text evidence="2">The sequence shown here is derived from an EMBL/GenBank/DDBJ whole genome shotgun (WGS) entry which is preliminary data.</text>
</comment>
<feature type="transmembrane region" description="Helical" evidence="1">
    <location>
        <begin position="70"/>
        <end position="94"/>
    </location>
</feature>
<feature type="transmembrane region" description="Helical" evidence="1">
    <location>
        <begin position="191"/>
        <end position="212"/>
    </location>
</feature>
<feature type="transmembrane region" description="Helical" evidence="1">
    <location>
        <begin position="106"/>
        <end position="126"/>
    </location>
</feature>